<dbReference type="SMART" id="SM00360">
    <property type="entry name" value="RRM"/>
    <property type="match status" value="2"/>
</dbReference>
<dbReference type="Pfam" id="PF00076">
    <property type="entry name" value="RRM_1"/>
    <property type="match status" value="2"/>
</dbReference>
<name>A0A811KYV1_9BILA</name>
<comment type="caution">
    <text evidence="4">The sequence shown here is derived from an EMBL/GenBank/DDBJ whole genome shotgun (WGS) entry which is preliminary data.</text>
</comment>
<dbReference type="GO" id="GO:0005634">
    <property type="term" value="C:nucleus"/>
    <property type="evidence" value="ECO:0007669"/>
    <property type="project" value="InterPro"/>
</dbReference>
<sequence>MAAKVKPGKASKLAKSPKVIQKKKPEESPKPVEAVKPEKTEKPAAKPANKLVAKPANKPVAKPANKPIAKPANNPTAKPANSPKSAKSPKPAQEDAKSPKPKVEQHKPNPESMARTVFVGNLKVSEKRKTIEKLFKPYGEIEACYKRSLLGKTEKLTKKMFGTDEKLNKSVRDSFFFVRFVKAEDAQKALELNGTELEGRIIRVTLSNKKQVDSSKSVFVGNLRREVTEQQLYDFVKEKMGAPESTRIVHDKFSGFGKGIGFITFKDSSQVPLALKLDGQPLKGRPVRITKIAKKNQRPVADPKDQKKKAQKTAKKQEENSLKQKLANYTITKKTQIATTAAKKIPKKVKKVIQKKKQKKTKSLMA</sequence>
<feature type="compositionally biased region" description="Basic and acidic residues" evidence="2">
    <location>
        <begin position="23"/>
        <end position="44"/>
    </location>
</feature>
<dbReference type="InterPro" id="IPR006509">
    <property type="entry name" value="RBM39_SF"/>
</dbReference>
<dbReference type="SUPFAM" id="SSF54928">
    <property type="entry name" value="RNA-binding domain, RBD"/>
    <property type="match status" value="2"/>
</dbReference>
<dbReference type="EMBL" id="CAJFDH010000004">
    <property type="protein sequence ID" value="CAD5221235.1"/>
    <property type="molecule type" value="Genomic_DNA"/>
</dbReference>
<organism evidence="4 5">
    <name type="scientific">Bursaphelenchus okinawaensis</name>
    <dbReference type="NCBI Taxonomy" id="465554"/>
    <lineage>
        <taxon>Eukaryota</taxon>
        <taxon>Metazoa</taxon>
        <taxon>Ecdysozoa</taxon>
        <taxon>Nematoda</taxon>
        <taxon>Chromadorea</taxon>
        <taxon>Rhabditida</taxon>
        <taxon>Tylenchina</taxon>
        <taxon>Tylenchomorpha</taxon>
        <taxon>Aphelenchoidea</taxon>
        <taxon>Aphelenchoididae</taxon>
        <taxon>Bursaphelenchus</taxon>
    </lineage>
</organism>
<dbReference type="PANTHER" id="PTHR48036">
    <property type="entry name" value="SPLICING FACTOR (PAD-1), PUTATIVE (AFU_ORTHOLOGUE AFUA_1G15810)-RELATED"/>
    <property type="match status" value="1"/>
</dbReference>
<accession>A0A811KYV1</accession>
<evidence type="ECO:0000313" key="5">
    <source>
        <dbReference type="Proteomes" id="UP000614601"/>
    </source>
</evidence>
<proteinExistence type="predicted"/>
<dbReference type="Proteomes" id="UP000783686">
    <property type="component" value="Unassembled WGS sequence"/>
</dbReference>
<dbReference type="OrthoDB" id="442677at2759"/>
<dbReference type="InterPro" id="IPR035979">
    <property type="entry name" value="RBD_domain_sf"/>
</dbReference>
<evidence type="ECO:0000313" key="4">
    <source>
        <dbReference type="EMBL" id="CAD5221235.1"/>
    </source>
</evidence>
<dbReference type="InterPro" id="IPR000504">
    <property type="entry name" value="RRM_dom"/>
</dbReference>
<dbReference type="GO" id="GO:0006397">
    <property type="term" value="P:mRNA processing"/>
    <property type="evidence" value="ECO:0007669"/>
    <property type="project" value="InterPro"/>
</dbReference>
<dbReference type="GO" id="GO:0003723">
    <property type="term" value="F:RNA binding"/>
    <property type="evidence" value="ECO:0007669"/>
    <property type="project" value="UniProtKB-UniRule"/>
</dbReference>
<feature type="domain" description="RRM" evidence="3">
    <location>
        <begin position="115"/>
        <end position="209"/>
    </location>
</feature>
<evidence type="ECO:0000256" key="1">
    <source>
        <dbReference type="PROSITE-ProRule" id="PRU00176"/>
    </source>
</evidence>
<feature type="region of interest" description="Disordered" evidence="2">
    <location>
        <begin position="346"/>
        <end position="366"/>
    </location>
</feature>
<keyword evidence="5" id="KW-1185">Reference proteome</keyword>
<dbReference type="PROSITE" id="PS50102">
    <property type="entry name" value="RRM"/>
    <property type="match status" value="2"/>
</dbReference>
<dbReference type="EMBL" id="CAJFCW020000004">
    <property type="protein sequence ID" value="CAG9114786.1"/>
    <property type="molecule type" value="Genomic_DNA"/>
</dbReference>
<dbReference type="Gene3D" id="3.30.70.330">
    <property type="match status" value="2"/>
</dbReference>
<evidence type="ECO:0000256" key="2">
    <source>
        <dbReference type="SAM" id="MobiDB-lite"/>
    </source>
</evidence>
<keyword evidence="1" id="KW-0694">RNA-binding</keyword>
<evidence type="ECO:0000259" key="3">
    <source>
        <dbReference type="PROSITE" id="PS50102"/>
    </source>
</evidence>
<dbReference type="Proteomes" id="UP000614601">
    <property type="component" value="Unassembled WGS sequence"/>
</dbReference>
<dbReference type="InterPro" id="IPR012677">
    <property type="entry name" value="Nucleotide-bd_a/b_plait_sf"/>
</dbReference>
<reference evidence="4" key="1">
    <citation type="submission" date="2020-09" db="EMBL/GenBank/DDBJ databases">
        <authorList>
            <person name="Kikuchi T."/>
        </authorList>
    </citation>
    <scope>NUCLEOTIDE SEQUENCE</scope>
    <source>
        <strain evidence="4">SH1</strain>
    </source>
</reference>
<feature type="region of interest" description="Disordered" evidence="2">
    <location>
        <begin position="295"/>
        <end position="324"/>
    </location>
</feature>
<feature type="domain" description="RRM" evidence="3">
    <location>
        <begin position="216"/>
        <end position="294"/>
    </location>
</feature>
<protein>
    <recommendedName>
        <fullName evidence="3">RRM domain-containing protein</fullName>
    </recommendedName>
</protein>
<feature type="region of interest" description="Disordered" evidence="2">
    <location>
        <begin position="1"/>
        <end position="116"/>
    </location>
</feature>
<feature type="compositionally biased region" description="Basic and acidic residues" evidence="2">
    <location>
        <begin position="92"/>
        <end position="109"/>
    </location>
</feature>
<feature type="compositionally biased region" description="Low complexity" evidence="2">
    <location>
        <begin position="45"/>
        <end position="84"/>
    </location>
</feature>
<dbReference type="AlphaFoldDB" id="A0A811KYV1"/>
<gene>
    <name evidence="4" type="ORF">BOKJ2_LOCUS9343</name>
</gene>